<evidence type="ECO:0000256" key="6">
    <source>
        <dbReference type="ARBA" id="ARBA00023242"/>
    </source>
</evidence>
<evidence type="ECO:0000256" key="5">
    <source>
        <dbReference type="ARBA" id="ARBA00023204"/>
    </source>
</evidence>
<dbReference type="GO" id="GO:0003684">
    <property type="term" value="F:damaged DNA binding"/>
    <property type="evidence" value="ECO:0007669"/>
    <property type="project" value="TreeGrafter"/>
</dbReference>
<dbReference type="PROSITE" id="PS50006">
    <property type="entry name" value="FHA_DOMAIN"/>
    <property type="match status" value="1"/>
</dbReference>
<dbReference type="GO" id="GO:0007095">
    <property type="term" value="P:mitotic G2 DNA damage checkpoint signaling"/>
    <property type="evidence" value="ECO:0007669"/>
    <property type="project" value="InterPro"/>
</dbReference>
<keyword evidence="4" id="KW-0227">DNA damage</keyword>
<feature type="region of interest" description="Disordered" evidence="8">
    <location>
        <begin position="559"/>
        <end position="629"/>
    </location>
</feature>
<dbReference type="CDD" id="cd17741">
    <property type="entry name" value="BRCT_nibrin"/>
    <property type="match status" value="1"/>
</dbReference>
<evidence type="ECO:0000256" key="2">
    <source>
        <dbReference type="ARBA" id="ARBA00004286"/>
    </source>
</evidence>
<dbReference type="Gene3D" id="3.40.50.10980">
    <property type="entry name" value="Nibrin, BRCT2 domain"/>
    <property type="match status" value="1"/>
</dbReference>
<dbReference type="Pfam" id="PF00498">
    <property type="entry name" value="FHA"/>
    <property type="match status" value="1"/>
</dbReference>
<proteinExistence type="inferred from homology"/>
<dbReference type="EMBL" id="JAHYIQ010000012">
    <property type="protein sequence ID" value="KAK1127114.1"/>
    <property type="molecule type" value="Genomic_DNA"/>
</dbReference>
<dbReference type="AlphaFoldDB" id="A0AA40FXN4"/>
<dbReference type="Pfam" id="PF16508">
    <property type="entry name" value="NIBRIN_BRCT_II"/>
    <property type="match status" value="1"/>
</dbReference>
<evidence type="ECO:0000256" key="1">
    <source>
        <dbReference type="ARBA" id="ARBA00004123"/>
    </source>
</evidence>
<evidence type="ECO:0000256" key="7">
    <source>
        <dbReference type="ARBA" id="ARBA00044757"/>
    </source>
</evidence>
<evidence type="ECO:0000256" key="3">
    <source>
        <dbReference type="ARBA" id="ARBA00022454"/>
    </source>
</evidence>
<evidence type="ECO:0000256" key="8">
    <source>
        <dbReference type="SAM" id="MobiDB-lite"/>
    </source>
</evidence>
<dbReference type="InterPro" id="IPR043014">
    <property type="entry name" value="Nibrin_BRCT2_sf"/>
</dbReference>
<keyword evidence="11" id="KW-1185">Reference proteome</keyword>
<dbReference type="InterPro" id="IPR032429">
    <property type="entry name" value="Nibrin_BRCT2"/>
</dbReference>
<dbReference type="InterPro" id="IPR000253">
    <property type="entry name" value="FHA_dom"/>
</dbReference>
<feature type="compositionally biased region" description="Basic and acidic residues" evidence="8">
    <location>
        <begin position="620"/>
        <end position="629"/>
    </location>
</feature>
<comment type="subcellular location">
    <subcellularLocation>
        <location evidence="2">Chromosome</location>
    </subcellularLocation>
    <subcellularLocation>
        <location evidence="1">Nucleus</location>
    </subcellularLocation>
</comment>
<dbReference type="GO" id="GO:0000724">
    <property type="term" value="P:double-strand break repair via homologous recombination"/>
    <property type="evidence" value="ECO:0007669"/>
    <property type="project" value="TreeGrafter"/>
</dbReference>
<dbReference type="InterPro" id="IPR036420">
    <property type="entry name" value="BRCT_dom_sf"/>
</dbReference>
<dbReference type="InterPro" id="IPR040227">
    <property type="entry name" value="Nibrin-rel"/>
</dbReference>
<dbReference type="Gene3D" id="2.60.200.20">
    <property type="match status" value="1"/>
</dbReference>
<dbReference type="InterPro" id="IPR008984">
    <property type="entry name" value="SMAD_FHA_dom_sf"/>
</dbReference>
<feature type="domain" description="FHA" evidence="9">
    <location>
        <begin position="20"/>
        <end position="74"/>
    </location>
</feature>
<dbReference type="Gene3D" id="3.40.50.10190">
    <property type="entry name" value="BRCT domain"/>
    <property type="match status" value="1"/>
</dbReference>
<organism evidence="10 11">
    <name type="scientific">Melipona bicolor</name>
    <dbReference type="NCBI Taxonomy" id="60889"/>
    <lineage>
        <taxon>Eukaryota</taxon>
        <taxon>Metazoa</taxon>
        <taxon>Ecdysozoa</taxon>
        <taxon>Arthropoda</taxon>
        <taxon>Hexapoda</taxon>
        <taxon>Insecta</taxon>
        <taxon>Pterygota</taxon>
        <taxon>Neoptera</taxon>
        <taxon>Endopterygota</taxon>
        <taxon>Hymenoptera</taxon>
        <taxon>Apocrita</taxon>
        <taxon>Aculeata</taxon>
        <taxon>Apoidea</taxon>
        <taxon>Anthophila</taxon>
        <taxon>Apidae</taxon>
        <taxon>Melipona</taxon>
    </lineage>
</organism>
<dbReference type="CDD" id="cd22667">
    <property type="entry name" value="FHA_NBN"/>
    <property type="match status" value="1"/>
</dbReference>
<dbReference type="PANTHER" id="PTHR12162">
    <property type="entry name" value="NIBRIN-RELATED"/>
    <property type="match status" value="1"/>
</dbReference>
<gene>
    <name evidence="10" type="ORF">K0M31_003662</name>
</gene>
<evidence type="ECO:0000313" key="11">
    <source>
        <dbReference type="Proteomes" id="UP001177670"/>
    </source>
</evidence>
<comment type="caution">
    <text evidence="10">The sequence shown here is derived from an EMBL/GenBank/DDBJ whole genome shotgun (WGS) entry which is preliminary data.</text>
</comment>
<dbReference type="SUPFAM" id="SSF52113">
    <property type="entry name" value="BRCT domain"/>
    <property type="match status" value="1"/>
</dbReference>
<evidence type="ECO:0000256" key="4">
    <source>
        <dbReference type="ARBA" id="ARBA00022763"/>
    </source>
</evidence>
<feature type="compositionally biased region" description="Polar residues" evidence="8">
    <location>
        <begin position="559"/>
        <end position="586"/>
    </location>
</feature>
<dbReference type="GO" id="GO:0030870">
    <property type="term" value="C:Mre11 complex"/>
    <property type="evidence" value="ECO:0007669"/>
    <property type="project" value="InterPro"/>
</dbReference>
<dbReference type="SUPFAM" id="SSF49879">
    <property type="entry name" value="SMAD/FHA domain"/>
    <property type="match status" value="1"/>
</dbReference>
<evidence type="ECO:0000259" key="9">
    <source>
        <dbReference type="PROSITE" id="PS50006"/>
    </source>
</evidence>
<sequence>MWYLIDQEGHCVYLKPNQETVIGRKKGDIILSNDTSISREHALISVTQLNDIMSNEPTSICKLKDLKSKYGTFILREEEIIQISETEYNLKHQDKIRFGLLHHTFKVINMSIITITSTLSNEEVERLKNLMEEIDGVIIRENTWSKAFTYLTVGKAVLTLKLVCAMASALPIVTMKYWDEVKFAINNGQPLPDPNNFVPPIGEVLVTKEKISVSRNEKRMKLFEDLTFVHFSRAQYKTYKTVIKIAGGKSKFFYTAGLTTAELCARNIIVLQYPDSDMTQSSDTIFSEYNLIKDAFRANNRRMISETEIPLAILHCSTEKYCNPMYKFAKLLKRQEPKCDSFENSNLDTQNLMSNVNYNIPVTASMNIKQHIIPETLNINSQESLQRVDFAVTQANEKGNHDKSRNCDCTNIKQHIIPETLNINSQESPQRVDFVRSYDKSRNCDNTNIKQRVIPETLSTINSQKSDIDFVMTQPTKKQRYNKSHYIEETPNDVSATVADVQITQFSNENSSNVSLKIAQYSNHDNQNLHKHKNIQDEKQLQKPTILNDNKTELNAVIQPNENSITNPNNDLTRNNSDNLTSNLRDNNNKKEKQSTTCSIDNRTIPENLEETMDSNSSTSEDRTEEGKKKCMERENFIFSTQENESSILRVNPKGKTFKKAVVAIPERRITINDMYVWNKYDSRNM</sequence>
<dbReference type="PANTHER" id="PTHR12162:SF0">
    <property type="entry name" value="NIBRIN"/>
    <property type="match status" value="1"/>
</dbReference>
<name>A0AA40FXN4_9HYME</name>
<keyword evidence="5" id="KW-0234">DNA repair</keyword>
<keyword evidence="6" id="KW-0539">Nucleus</keyword>
<accession>A0AA40FXN4</accession>
<keyword evidence="3" id="KW-0158">Chromosome</keyword>
<dbReference type="GO" id="GO:0005694">
    <property type="term" value="C:chromosome"/>
    <property type="evidence" value="ECO:0007669"/>
    <property type="project" value="UniProtKB-SubCell"/>
</dbReference>
<comment type="similarity">
    <text evidence="7">Belongs to the Nibrin family.</text>
</comment>
<protein>
    <recommendedName>
        <fullName evidence="9">FHA domain-containing protein</fullName>
    </recommendedName>
</protein>
<dbReference type="Proteomes" id="UP001177670">
    <property type="component" value="Unassembled WGS sequence"/>
</dbReference>
<reference evidence="10" key="1">
    <citation type="submission" date="2021-10" db="EMBL/GenBank/DDBJ databases">
        <title>Melipona bicolor Genome sequencing and assembly.</title>
        <authorList>
            <person name="Araujo N.S."/>
            <person name="Arias M.C."/>
        </authorList>
    </citation>
    <scope>NUCLEOTIDE SEQUENCE</scope>
    <source>
        <strain evidence="10">USP_2M_L1-L4_2017</strain>
        <tissue evidence="10">Whole body</tissue>
    </source>
</reference>
<evidence type="ECO:0000313" key="10">
    <source>
        <dbReference type="EMBL" id="KAK1127114.1"/>
    </source>
</evidence>